<reference evidence="1 2" key="4">
    <citation type="journal article" date="2011" name="BMC Genomics">
        <title>RNA-Seq improves annotation of protein-coding genes in the cucumber genome.</title>
        <authorList>
            <person name="Li Z."/>
            <person name="Zhang Z."/>
            <person name="Yan P."/>
            <person name="Huang S."/>
            <person name="Fei Z."/>
            <person name="Lin K."/>
        </authorList>
    </citation>
    <scope>NUCLEOTIDE SEQUENCE [LARGE SCALE GENOMIC DNA]</scope>
    <source>
        <strain evidence="2">cv. 9930</strain>
    </source>
</reference>
<protein>
    <submittedName>
        <fullName evidence="1">Uncharacterized protein</fullName>
    </submittedName>
</protein>
<dbReference type="AlphaFoldDB" id="A0A0A0K9S7"/>
<keyword evidence="2" id="KW-1185">Reference proteome</keyword>
<reference evidence="1 2" key="1">
    <citation type="journal article" date="2009" name="Nat. Genet.">
        <title>The genome of the cucumber, Cucumis sativus L.</title>
        <authorList>
            <person name="Huang S."/>
            <person name="Li R."/>
            <person name="Zhang Z."/>
            <person name="Li L."/>
            <person name="Gu X."/>
            <person name="Fan W."/>
            <person name="Lucas W.J."/>
            <person name="Wang X."/>
            <person name="Xie B."/>
            <person name="Ni P."/>
            <person name="Ren Y."/>
            <person name="Zhu H."/>
            <person name="Li J."/>
            <person name="Lin K."/>
            <person name="Jin W."/>
            <person name="Fei Z."/>
            <person name="Li G."/>
            <person name="Staub J."/>
            <person name="Kilian A."/>
            <person name="van der Vossen E.A."/>
            <person name="Wu Y."/>
            <person name="Guo J."/>
            <person name="He J."/>
            <person name="Jia Z."/>
            <person name="Ren Y."/>
            <person name="Tian G."/>
            <person name="Lu Y."/>
            <person name="Ruan J."/>
            <person name="Qian W."/>
            <person name="Wang M."/>
            <person name="Huang Q."/>
            <person name="Li B."/>
            <person name="Xuan Z."/>
            <person name="Cao J."/>
            <person name="Asan"/>
            <person name="Wu Z."/>
            <person name="Zhang J."/>
            <person name="Cai Q."/>
            <person name="Bai Y."/>
            <person name="Zhao B."/>
            <person name="Han Y."/>
            <person name="Li Y."/>
            <person name="Li X."/>
            <person name="Wang S."/>
            <person name="Shi Q."/>
            <person name="Liu S."/>
            <person name="Cho W.K."/>
            <person name="Kim J.Y."/>
            <person name="Xu Y."/>
            <person name="Heller-Uszynska K."/>
            <person name="Miao H."/>
            <person name="Cheng Z."/>
            <person name="Zhang S."/>
            <person name="Wu J."/>
            <person name="Yang Y."/>
            <person name="Kang H."/>
            <person name="Li M."/>
            <person name="Liang H."/>
            <person name="Ren X."/>
            <person name="Shi Z."/>
            <person name="Wen M."/>
            <person name="Jian M."/>
            <person name="Yang H."/>
            <person name="Zhang G."/>
            <person name="Yang Z."/>
            <person name="Chen R."/>
            <person name="Liu S."/>
            <person name="Li J."/>
            <person name="Ma L."/>
            <person name="Liu H."/>
            <person name="Zhou Y."/>
            <person name="Zhao J."/>
            <person name="Fang X."/>
            <person name="Li G."/>
            <person name="Fang L."/>
            <person name="Li Y."/>
            <person name="Liu D."/>
            <person name="Zheng H."/>
            <person name="Zhang Y."/>
            <person name="Qin N."/>
            <person name="Li Z."/>
            <person name="Yang G."/>
            <person name="Yang S."/>
            <person name="Bolund L."/>
            <person name="Kristiansen K."/>
            <person name="Zheng H."/>
            <person name="Li S."/>
            <person name="Zhang X."/>
            <person name="Yang H."/>
            <person name="Wang J."/>
            <person name="Sun R."/>
            <person name="Zhang B."/>
            <person name="Jiang S."/>
            <person name="Wang J."/>
            <person name="Du Y."/>
            <person name="Li S."/>
        </authorList>
    </citation>
    <scope>NUCLEOTIDE SEQUENCE [LARGE SCALE GENOMIC DNA]</scope>
    <source>
        <strain evidence="2">cv. 9930</strain>
    </source>
</reference>
<evidence type="ECO:0000313" key="2">
    <source>
        <dbReference type="Proteomes" id="UP000029981"/>
    </source>
</evidence>
<accession>A0A0A0K9S7</accession>
<organism evidence="1 2">
    <name type="scientific">Cucumis sativus</name>
    <name type="common">Cucumber</name>
    <dbReference type="NCBI Taxonomy" id="3659"/>
    <lineage>
        <taxon>Eukaryota</taxon>
        <taxon>Viridiplantae</taxon>
        <taxon>Streptophyta</taxon>
        <taxon>Embryophyta</taxon>
        <taxon>Tracheophyta</taxon>
        <taxon>Spermatophyta</taxon>
        <taxon>Magnoliopsida</taxon>
        <taxon>eudicotyledons</taxon>
        <taxon>Gunneridae</taxon>
        <taxon>Pentapetalae</taxon>
        <taxon>rosids</taxon>
        <taxon>fabids</taxon>
        <taxon>Cucurbitales</taxon>
        <taxon>Cucurbitaceae</taxon>
        <taxon>Benincaseae</taxon>
        <taxon>Cucumis</taxon>
    </lineage>
</organism>
<reference evidence="1 2" key="3">
    <citation type="journal article" date="2010" name="BMC Genomics">
        <title>Transcriptome sequencing and comparative analysis of cucumber flowers with different sex types.</title>
        <authorList>
            <person name="Guo S."/>
            <person name="Zheng Y."/>
            <person name="Joung J.G."/>
            <person name="Liu S."/>
            <person name="Zhang Z."/>
            <person name="Crasta O.R."/>
            <person name="Sobral B.W."/>
            <person name="Xu Y."/>
            <person name="Huang S."/>
            <person name="Fei Z."/>
        </authorList>
    </citation>
    <scope>NUCLEOTIDE SEQUENCE [LARGE SCALE GENOMIC DNA]</scope>
    <source>
        <strain evidence="2">cv. 9930</strain>
    </source>
</reference>
<gene>
    <name evidence="1" type="ORF">Csa_7G428200</name>
</gene>
<sequence length="67" mass="7400">MAVASYVSYKHGFLLFRTDHTTCAMHVPVLQPAPSTLRLLHFAKKSSPLCSSVPLAVRFSPSSIRKN</sequence>
<reference evidence="1 2" key="2">
    <citation type="journal article" date="2009" name="PLoS ONE">
        <title>An integrated genetic and cytogenetic map of the cucumber genome.</title>
        <authorList>
            <person name="Ren Y."/>
            <person name="Zhang Z."/>
            <person name="Liu J."/>
            <person name="Staub J.E."/>
            <person name="Han Y."/>
            <person name="Cheng Z."/>
            <person name="Li X."/>
            <person name="Lu J."/>
            <person name="Miao H."/>
            <person name="Kang H."/>
            <person name="Xie B."/>
            <person name="Gu X."/>
            <person name="Wang X."/>
            <person name="Du Y."/>
            <person name="Jin W."/>
            <person name="Huang S."/>
        </authorList>
    </citation>
    <scope>NUCLEOTIDE SEQUENCE [LARGE SCALE GENOMIC DNA]</scope>
    <source>
        <strain evidence="2">cv. 9930</strain>
    </source>
</reference>
<proteinExistence type="predicted"/>
<dbReference type="EMBL" id="CM002928">
    <property type="protein sequence ID" value="KGN45132.1"/>
    <property type="molecule type" value="Genomic_DNA"/>
</dbReference>
<dbReference type="Gramene" id="KGN45132">
    <property type="protein sequence ID" value="KGN45132"/>
    <property type="gene ID" value="Csa_7G428200"/>
</dbReference>
<evidence type="ECO:0000313" key="1">
    <source>
        <dbReference type="EMBL" id="KGN45132.1"/>
    </source>
</evidence>
<name>A0A0A0K9S7_CUCSA</name>
<dbReference type="Proteomes" id="UP000029981">
    <property type="component" value="Chromosome 7"/>
</dbReference>